<keyword evidence="7" id="KW-0560">Oxidoreductase</keyword>
<evidence type="ECO:0000256" key="4">
    <source>
        <dbReference type="ARBA" id="ARBA00022630"/>
    </source>
</evidence>
<comment type="caution">
    <text evidence="8">The sequence shown here is derived from an EMBL/GenBank/DDBJ whole genome shotgun (WGS) entry which is preliminary data.</text>
</comment>
<dbReference type="Pfam" id="PF13434">
    <property type="entry name" value="Lys_Orn_oxgnase"/>
    <property type="match status" value="1"/>
</dbReference>
<keyword evidence="5" id="KW-0274">FAD</keyword>
<name>A0ABY1YAA4_9HYPH</name>
<dbReference type="SUPFAM" id="SSF51905">
    <property type="entry name" value="FAD/NAD(P)-binding domain"/>
    <property type="match status" value="2"/>
</dbReference>
<gene>
    <name evidence="8" type="ORF">EYC79_12945</name>
</gene>
<organism evidence="8 9">
    <name type="scientific">Agrobacterium cavarae</name>
    <dbReference type="NCBI Taxonomy" id="2528239"/>
    <lineage>
        <taxon>Bacteria</taxon>
        <taxon>Pseudomonadati</taxon>
        <taxon>Pseudomonadota</taxon>
        <taxon>Alphaproteobacteria</taxon>
        <taxon>Hyphomicrobiales</taxon>
        <taxon>Rhizobiaceae</taxon>
        <taxon>Rhizobium/Agrobacterium group</taxon>
        <taxon>Agrobacterium</taxon>
    </lineage>
</organism>
<evidence type="ECO:0000256" key="1">
    <source>
        <dbReference type="ARBA" id="ARBA00001974"/>
    </source>
</evidence>
<dbReference type="RefSeq" id="WP_130978252.1">
    <property type="nucleotide sequence ID" value="NZ_SISF01000030.1"/>
</dbReference>
<keyword evidence="4" id="KW-0285">Flavoprotein</keyword>
<sequence length="459" mass="51576">MPGKDVYSLDAKLTDQLTSRSAQELDIVGVGFGPTNLALAIAIEEYNETRPVEDRLSAKFIDLKKEFSWHTGMLLPDSTMQISFLKDLVSLRNPTSCYSFVNYLHERGRLSDFINLKTFFPSRREFHDYLEWASKRVSVPVSYGVSAQKIEWQNGRFALETSRDVTEASRSETLFARNVVLGLGYRAALPENIVPSKRVFHNQHLVSNLEAVPNRENKRFLVVGAGQSAAEVVAYLHERFSDSDVHASLRRFGYSPSDDTPFVNRIFDPQSVDEFYTAPAELKERLLHYHWPTNYSAVDADLINDLYRLEYDETVSGKRRLHIHRTTVVENISDHVDGVSATISDIGGRHKSELTFDAIIFATGFTPFDLRDLLGASIDIGSGFKRDLPVVNRDYSIDLPNISGRIYLNGGVQHSHGLTSNLLSNVAIRSSEILEAITADAHHEAYEQSHAKHTTVGAI</sequence>
<proteinExistence type="inferred from homology"/>
<evidence type="ECO:0000256" key="6">
    <source>
        <dbReference type="ARBA" id="ARBA00022857"/>
    </source>
</evidence>
<evidence type="ECO:0000256" key="3">
    <source>
        <dbReference type="ARBA" id="ARBA00007588"/>
    </source>
</evidence>
<accession>A0ABY1YAA4</accession>
<evidence type="ECO:0000313" key="9">
    <source>
        <dbReference type="Proteomes" id="UP000294239"/>
    </source>
</evidence>
<keyword evidence="9" id="KW-1185">Reference proteome</keyword>
<dbReference type="InterPro" id="IPR025700">
    <property type="entry name" value="Lys/Orn_oxygenase"/>
</dbReference>
<evidence type="ECO:0000256" key="2">
    <source>
        <dbReference type="ARBA" id="ARBA00004924"/>
    </source>
</evidence>
<comment type="pathway">
    <text evidence="2">Siderophore biosynthesis.</text>
</comment>
<dbReference type="GeneID" id="301042090"/>
<dbReference type="PANTHER" id="PTHR42802:SF1">
    <property type="entry name" value="L-ORNITHINE N(5)-MONOOXYGENASE"/>
    <property type="match status" value="1"/>
</dbReference>
<comment type="cofactor">
    <cofactor evidence="1">
        <name>FAD</name>
        <dbReference type="ChEBI" id="CHEBI:57692"/>
    </cofactor>
</comment>
<comment type="similarity">
    <text evidence="3">Belongs to the lysine N(6)-hydroxylase/L-ornithine N(5)-oxygenase family.</text>
</comment>
<evidence type="ECO:0000256" key="5">
    <source>
        <dbReference type="ARBA" id="ARBA00022827"/>
    </source>
</evidence>
<evidence type="ECO:0000313" key="8">
    <source>
        <dbReference type="EMBL" id="TBN12317.1"/>
    </source>
</evidence>
<dbReference type="EMBL" id="SISF01000030">
    <property type="protein sequence ID" value="TBN12317.1"/>
    <property type="molecule type" value="Genomic_DNA"/>
</dbReference>
<protein>
    <submittedName>
        <fullName evidence="8">L-lysine 6-monooxygenase</fullName>
    </submittedName>
</protein>
<keyword evidence="6" id="KW-0521">NADP</keyword>
<dbReference type="PANTHER" id="PTHR42802">
    <property type="entry name" value="MONOOXYGENASE"/>
    <property type="match status" value="1"/>
</dbReference>
<dbReference type="Proteomes" id="UP000294239">
    <property type="component" value="Unassembled WGS sequence"/>
</dbReference>
<reference evidence="8 9" key="1">
    <citation type="submission" date="2019-02" db="EMBL/GenBank/DDBJ databases">
        <title>Current taxonomic status of genus Agrobacterium and description of Agrobacterium cavarae sp. nov. isolated from maize roots.</title>
        <authorList>
            <person name="Flores-Felix J.D."/>
            <person name="Menendez E."/>
            <person name="Ramirez-Bahena M.H."/>
            <person name="Garcia-Fraile P."/>
            <person name="Velazquez E."/>
        </authorList>
    </citation>
    <scope>NUCLEOTIDE SEQUENCE [LARGE SCALE GENOMIC DNA]</scope>
    <source>
        <strain evidence="8 9">RZME10</strain>
    </source>
</reference>
<evidence type="ECO:0000256" key="7">
    <source>
        <dbReference type="ARBA" id="ARBA00023002"/>
    </source>
</evidence>
<dbReference type="Gene3D" id="3.50.50.60">
    <property type="entry name" value="FAD/NAD(P)-binding domain"/>
    <property type="match status" value="1"/>
</dbReference>
<dbReference type="InterPro" id="IPR036188">
    <property type="entry name" value="FAD/NAD-bd_sf"/>
</dbReference>